<keyword evidence="2" id="KW-1185">Reference proteome</keyword>
<evidence type="ECO:0000313" key="1">
    <source>
        <dbReference type="EMBL" id="GMA35425.1"/>
    </source>
</evidence>
<evidence type="ECO:0008006" key="3">
    <source>
        <dbReference type="Google" id="ProtNLM"/>
    </source>
</evidence>
<gene>
    <name evidence="1" type="ORF">GCM10025876_16290</name>
</gene>
<comment type="caution">
    <text evidence="1">The sequence shown here is derived from an EMBL/GenBank/DDBJ whole genome shotgun (WGS) entry which is preliminary data.</text>
</comment>
<evidence type="ECO:0000313" key="2">
    <source>
        <dbReference type="Proteomes" id="UP001157125"/>
    </source>
</evidence>
<dbReference type="EMBL" id="BSUN01000001">
    <property type="protein sequence ID" value="GMA35425.1"/>
    <property type="molecule type" value="Genomic_DNA"/>
</dbReference>
<accession>A0ABQ6ICB9</accession>
<reference evidence="2" key="1">
    <citation type="journal article" date="2019" name="Int. J. Syst. Evol. Microbiol.">
        <title>The Global Catalogue of Microorganisms (GCM) 10K type strain sequencing project: providing services to taxonomists for standard genome sequencing and annotation.</title>
        <authorList>
            <consortium name="The Broad Institute Genomics Platform"/>
            <consortium name="The Broad Institute Genome Sequencing Center for Infectious Disease"/>
            <person name="Wu L."/>
            <person name="Ma J."/>
        </authorList>
    </citation>
    <scope>NUCLEOTIDE SEQUENCE [LARGE SCALE GENOMIC DNA]</scope>
    <source>
        <strain evidence="2">NBRC 112299</strain>
    </source>
</reference>
<sequence>MGKVVSRLEFGVLVALGEVALLRLPQAVSGGIVRLHLADSEGGRCRGRVLAGGRGRLRVGGDLVGGAHSPCPASHRRSVRPASMASRPVAWASVSAAT</sequence>
<protein>
    <recommendedName>
        <fullName evidence="3">Secreted protein</fullName>
    </recommendedName>
</protein>
<organism evidence="1 2">
    <name type="scientific">Demequina litorisediminis</name>
    <dbReference type="NCBI Taxonomy" id="1849022"/>
    <lineage>
        <taxon>Bacteria</taxon>
        <taxon>Bacillati</taxon>
        <taxon>Actinomycetota</taxon>
        <taxon>Actinomycetes</taxon>
        <taxon>Micrococcales</taxon>
        <taxon>Demequinaceae</taxon>
        <taxon>Demequina</taxon>
    </lineage>
</organism>
<name>A0ABQ6ICB9_9MICO</name>
<proteinExistence type="predicted"/>
<dbReference type="Proteomes" id="UP001157125">
    <property type="component" value="Unassembled WGS sequence"/>
</dbReference>